<evidence type="ECO:0000259" key="1">
    <source>
        <dbReference type="Pfam" id="PF02602"/>
    </source>
</evidence>
<dbReference type="GO" id="GO:0004852">
    <property type="term" value="F:uroporphyrinogen-III synthase activity"/>
    <property type="evidence" value="ECO:0007669"/>
    <property type="project" value="InterPro"/>
</dbReference>
<dbReference type="GO" id="GO:0033014">
    <property type="term" value="P:tetrapyrrole biosynthetic process"/>
    <property type="evidence" value="ECO:0007669"/>
    <property type="project" value="InterPro"/>
</dbReference>
<feature type="domain" description="Tetrapyrrole biosynthesis uroporphyrinogen III synthase" evidence="1">
    <location>
        <begin position="24"/>
        <end position="225"/>
    </location>
</feature>
<proteinExistence type="predicted"/>
<name>A0A222E0G1_9RHOB</name>
<organism evidence="2 3">
    <name type="scientific">Antarctobacter heliothermus</name>
    <dbReference type="NCBI Taxonomy" id="74033"/>
    <lineage>
        <taxon>Bacteria</taxon>
        <taxon>Pseudomonadati</taxon>
        <taxon>Pseudomonadota</taxon>
        <taxon>Alphaproteobacteria</taxon>
        <taxon>Rhodobacterales</taxon>
        <taxon>Roseobacteraceae</taxon>
        <taxon>Antarctobacter</taxon>
    </lineage>
</organism>
<dbReference type="Gene3D" id="3.40.50.10090">
    <property type="match status" value="1"/>
</dbReference>
<accession>A0A222E0G1</accession>
<dbReference type="EMBL" id="CP022540">
    <property type="protein sequence ID" value="ASP19670.1"/>
    <property type="molecule type" value="Genomic_DNA"/>
</dbReference>
<dbReference type="KEGG" id="aht:ANTHELSMS3_00954"/>
<protein>
    <submittedName>
        <fullName evidence="2">Uroporphyrinogen-III synthase</fullName>
    </submittedName>
</protein>
<dbReference type="Proteomes" id="UP000203589">
    <property type="component" value="Chromosome"/>
</dbReference>
<evidence type="ECO:0000313" key="3">
    <source>
        <dbReference type="Proteomes" id="UP000203589"/>
    </source>
</evidence>
<gene>
    <name evidence="2" type="ORF">ANTHELSMS3_00954</name>
</gene>
<dbReference type="CDD" id="cd06578">
    <property type="entry name" value="HemD"/>
    <property type="match status" value="1"/>
</dbReference>
<dbReference type="AlphaFoldDB" id="A0A222E0G1"/>
<dbReference type="Pfam" id="PF02602">
    <property type="entry name" value="HEM4"/>
    <property type="match status" value="1"/>
</dbReference>
<keyword evidence="3" id="KW-1185">Reference proteome</keyword>
<dbReference type="InterPro" id="IPR003754">
    <property type="entry name" value="4pyrrol_synth_uPrphyn_synth"/>
</dbReference>
<dbReference type="OrthoDB" id="7204250at2"/>
<reference evidence="2 3" key="1">
    <citation type="submission" date="2017-07" db="EMBL/GenBank/DDBJ databases">
        <title>Genome Sequence of Antarctobacter heliothermus Strain SMS3 Isolated from a culture of the Diatom Skeletonema marinoi.</title>
        <authorList>
            <person name="Topel M."/>
            <person name="Pinder M.I.M."/>
            <person name="Johansson O.N."/>
            <person name="Kourtchenko O."/>
            <person name="Godhe A."/>
            <person name="Clarke A.K."/>
        </authorList>
    </citation>
    <scope>NUCLEOTIDE SEQUENCE [LARGE SCALE GENOMIC DNA]</scope>
    <source>
        <strain evidence="2 3">SMS3</strain>
    </source>
</reference>
<dbReference type="RefSeq" id="WP_094033880.1">
    <property type="nucleotide sequence ID" value="NZ_CP022540.1"/>
</dbReference>
<dbReference type="InterPro" id="IPR036108">
    <property type="entry name" value="4pyrrol_syn_uPrphyn_synt_sf"/>
</dbReference>
<dbReference type="SUPFAM" id="SSF69618">
    <property type="entry name" value="HemD-like"/>
    <property type="match status" value="1"/>
</dbReference>
<evidence type="ECO:0000313" key="2">
    <source>
        <dbReference type="EMBL" id="ASP19670.1"/>
    </source>
</evidence>
<sequence length="243" mass="25462">MPGPLNRPLPILLLTRPEAASARFAEQCGDFGLRFDTVISPLFRIEATGSLPDASAAGGLIFTSANGVAVWLAQGGRRDLPVYTVGDTTARASEAAGMRAHSAGGAADDLINWLIAHSPAVPLLHLHGRHTRGDVAARLTMAGLTCESDVIYDQPAQPLSAEARAALMGPAPVIVPVFSPRTAELLAQERAQAPLLVAAMSEAVVNALGSLHKQDLKVAARPESVAMREVVLDLLKRAEAGDF</sequence>